<evidence type="ECO:0000313" key="2">
    <source>
        <dbReference type="EMBL" id="RDX55505.1"/>
    </source>
</evidence>
<dbReference type="Proteomes" id="UP000256964">
    <property type="component" value="Unassembled WGS sequence"/>
</dbReference>
<sequence>MRGRRTANRGRRRGERRESRSRTMAGRMGGFCATRTELAYVSMFPTPHRPCLLCARARSLGDAAGAGSRTAKTRASGMDCDGGREGGCLFGASQPRFKQLHTESKCEKTRENKFAPRKQTNTHTNSPQPGHRPCLSSATTSSCALASRLRVFGHSGAEIAAPRTVGCQSDCYRGHLVASSAWISSSTCARLLFLCPSYLQCSEMLALLAPVASMTISALSQQVIHVPRLGSSVERPVCEIEPSASSRISNGDSSFALAVLVNKVHADRSPI</sequence>
<feature type="compositionally biased region" description="Basic and acidic residues" evidence="1">
    <location>
        <begin position="101"/>
        <end position="114"/>
    </location>
</feature>
<dbReference type="AlphaFoldDB" id="A0A371DSL2"/>
<reference evidence="2 3" key="1">
    <citation type="journal article" date="2018" name="Biotechnol. Biofuels">
        <title>Integrative visual omics of the white-rot fungus Polyporus brumalis exposes the biotechnological potential of its oxidative enzymes for delignifying raw plant biomass.</title>
        <authorList>
            <person name="Miyauchi S."/>
            <person name="Rancon A."/>
            <person name="Drula E."/>
            <person name="Hage H."/>
            <person name="Chaduli D."/>
            <person name="Favel A."/>
            <person name="Grisel S."/>
            <person name="Henrissat B."/>
            <person name="Herpoel-Gimbert I."/>
            <person name="Ruiz-Duenas F.J."/>
            <person name="Chevret D."/>
            <person name="Hainaut M."/>
            <person name="Lin J."/>
            <person name="Wang M."/>
            <person name="Pangilinan J."/>
            <person name="Lipzen A."/>
            <person name="Lesage-Meessen L."/>
            <person name="Navarro D."/>
            <person name="Riley R."/>
            <person name="Grigoriev I.V."/>
            <person name="Zhou S."/>
            <person name="Raouche S."/>
            <person name="Rosso M.N."/>
        </authorList>
    </citation>
    <scope>NUCLEOTIDE SEQUENCE [LARGE SCALE GENOMIC DNA]</scope>
    <source>
        <strain evidence="2 3">BRFM 1820</strain>
    </source>
</reference>
<protein>
    <submittedName>
        <fullName evidence="2">Uncharacterized protein</fullName>
    </submittedName>
</protein>
<dbReference type="EMBL" id="KZ857382">
    <property type="protein sequence ID" value="RDX55505.1"/>
    <property type="molecule type" value="Genomic_DNA"/>
</dbReference>
<evidence type="ECO:0000256" key="1">
    <source>
        <dbReference type="SAM" id="MobiDB-lite"/>
    </source>
</evidence>
<feature type="region of interest" description="Disordered" evidence="1">
    <location>
        <begin position="1"/>
        <end position="25"/>
    </location>
</feature>
<feature type="compositionally biased region" description="Basic residues" evidence="1">
    <location>
        <begin position="1"/>
        <end position="14"/>
    </location>
</feature>
<evidence type="ECO:0000313" key="3">
    <source>
        <dbReference type="Proteomes" id="UP000256964"/>
    </source>
</evidence>
<name>A0A371DSL2_9APHY</name>
<feature type="region of interest" description="Disordered" evidence="1">
    <location>
        <begin position="101"/>
        <end position="135"/>
    </location>
</feature>
<feature type="compositionally biased region" description="Polar residues" evidence="1">
    <location>
        <begin position="118"/>
        <end position="128"/>
    </location>
</feature>
<keyword evidence="3" id="KW-1185">Reference proteome</keyword>
<proteinExistence type="predicted"/>
<organism evidence="2 3">
    <name type="scientific">Lentinus brumalis</name>
    <dbReference type="NCBI Taxonomy" id="2498619"/>
    <lineage>
        <taxon>Eukaryota</taxon>
        <taxon>Fungi</taxon>
        <taxon>Dikarya</taxon>
        <taxon>Basidiomycota</taxon>
        <taxon>Agaricomycotina</taxon>
        <taxon>Agaricomycetes</taxon>
        <taxon>Polyporales</taxon>
        <taxon>Polyporaceae</taxon>
        <taxon>Lentinus</taxon>
    </lineage>
</organism>
<accession>A0A371DSL2</accession>
<gene>
    <name evidence="2" type="ORF">OH76DRAFT_746349</name>
</gene>